<evidence type="ECO:0000313" key="4">
    <source>
        <dbReference type="Proteomes" id="UP000243297"/>
    </source>
</evidence>
<dbReference type="InterPro" id="IPR006343">
    <property type="entry name" value="DnaB/C_C"/>
</dbReference>
<dbReference type="STRING" id="118967.SAMN02745191_1649"/>
<proteinExistence type="inferred from homology"/>
<feature type="domain" description="DnaB/C C-terminal" evidence="2">
    <location>
        <begin position="107"/>
        <end position="169"/>
    </location>
</feature>
<accession>A0A1T4NIJ2</accession>
<sequence length="182" mass="21113">MKWYKQTYVNHRDWILENLEVLGLSNQEAIIVLLIDFLNCNQIKITMDILSKKAAISQEDLDKILSVLAAKKYLEIRATNKQVSFILDGLFDIEVAKTQNALNSSLFDLFETEFARPLSNAEMMKLSDWVKMYDSKLIIYALRESSMYQKVSMNYIQKILQAWNDKGITAKMIEEGTKIDIE</sequence>
<dbReference type="InterPro" id="IPR034829">
    <property type="entry name" value="DnaD-like_sf"/>
</dbReference>
<dbReference type="Pfam" id="PF07261">
    <property type="entry name" value="DnaB_2"/>
    <property type="match status" value="1"/>
</dbReference>
<dbReference type="PANTHER" id="PTHR37293:SF5">
    <property type="entry name" value="DNA REPLICATION PROTEIN"/>
    <property type="match status" value="1"/>
</dbReference>
<dbReference type="PANTHER" id="PTHR37293">
    <property type="entry name" value="PHAGE REPLICATION PROTEIN-RELATED"/>
    <property type="match status" value="1"/>
</dbReference>
<comment type="similarity">
    <text evidence="1">Belongs to the DnaB/DnaD family.</text>
</comment>
<organism evidence="3 4">
    <name type="scientific">Anaerorhabdus furcosa</name>
    <dbReference type="NCBI Taxonomy" id="118967"/>
    <lineage>
        <taxon>Bacteria</taxon>
        <taxon>Bacillati</taxon>
        <taxon>Bacillota</taxon>
        <taxon>Erysipelotrichia</taxon>
        <taxon>Erysipelotrichales</taxon>
        <taxon>Erysipelotrichaceae</taxon>
        <taxon>Anaerorhabdus</taxon>
    </lineage>
</organism>
<dbReference type="InterPro" id="IPR036388">
    <property type="entry name" value="WH-like_DNA-bd_sf"/>
</dbReference>
<dbReference type="RefSeq" id="WP_159443760.1">
    <property type="nucleotide sequence ID" value="NZ_FUWY01000004.1"/>
</dbReference>
<dbReference type="EMBL" id="FUWY01000004">
    <property type="protein sequence ID" value="SJZ79044.1"/>
    <property type="molecule type" value="Genomic_DNA"/>
</dbReference>
<dbReference type="NCBIfam" id="TIGR01446">
    <property type="entry name" value="DnaD_dom"/>
    <property type="match status" value="1"/>
</dbReference>
<keyword evidence="4" id="KW-1185">Reference proteome</keyword>
<dbReference type="SUPFAM" id="SSF158499">
    <property type="entry name" value="DnaD domain-like"/>
    <property type="match status" value="1"/>
</dbReference>
<gene>
    <name evidence="3" type="ORF">SAMN02745191_1649</name>
</gene>
<dbReference type="Proteomes" id="UP000243297">
    <property type="component" value="Unassembled WGS sequence"/>
</dbReference>
<dbReference type="OrthoDB" id="9770238at2"/>
<evidence type="ECO:0000313" key="3">
    <source>
        <dbReference type="EMBL" id="SJZ79044.1"/>
    </source>
</evidence>
<reference evidence="4" key="1">
    <citation type="submission" date="2017-02" db="EMBL/GenBank/DDBJ databases">
        <authorList>
            <person name="Varghese N."/>
            <person name="Submissions S."/>
        </authorList>
    </citation>
    <scope>NUCLEOTIDE SEQUENCE [LARGE SCALE GENOMIC DNA]</scope>
    <source>
        <strain evidence="4">ATCC 25662</strain>
    </source>
</reference>
<name>A0A1T4NIJ2_9FIRM</name>
<protein>
    <submittedName>
        <fullName evidence="3">DNA replication protein</fullName>
    </submittedName>
</protein>
<evidence type="ECO:0000259" key="2">
    <source>
        <dbReference type="Pfam" id="PF07261"/>
    </source>
</evidence>
<dbReference type="Gene3D" id="1.10.10.630">
    <property type="entry name" value="DnaD domain-like"/>
    <property type="match status" value="1"/>
</dbReference>
<dbReference type="InterPro" id="IPR053162">
    <property type="entry name" value="DnaD"/>
</dbReference>
<dbReference type="Gene3D" id="1.10.10.10">
    <property type="entry name" value="Winged helix-like DNA-binding domain superfamily/Winged helix DNA-binding domain"/>
    <property type="match status" value="1"/>
</dbReference>
<evidence type="ECO:0000256" key="1">
    <source>
        <dbReference type="ARBA" id="ARBA00093462"/>
    </source>
</evidence>
<dbReference type="AlphaFoldDB" id="A0A1T4NIJ2"/>